<proteinExistence type="predicted"/>
<evidence type="ECO:0000313" key="2">
    <source>
        <dbReference type="EMBL" id="KXA42385.1"/>
    </source>
</evidence>
<protein>
    <submittedName>
        <fullName evidence="2">Uncharacterized protein</fullName>
    </submittedName>
</protein>
<dbReference type="Proteomes" id="UP000070533">
    <property type="component" value="Unassembled WGS sequence"/>
</dbReference>
<name>A0A133QHL8_9BACT</name>
<evidence type="ECO:0000256" key="1">
    <source>
        <dbReference type="SAM" id="SignalP"/>
    </source>
</evidence>
<organism evidence="2 3">
    <name type="scientific">Prevotella corporis</name>
    <dbReference type="NCBI Taxonomy" id="28128"/>
    <lineage>
        <taxon>Bacteria</taxon>
        <taxon>Pseudomonadati</taxon>
        <taxon>Bacteroidota</taxon>
        <taxon>Bacteroidia</taxon>
        <taxon>Bacteroidales</taxon>
        <taxon>Prevotellaceae</taxon>
        <taxon>Prevotella</taxon>
    </lineage>
</organism>
<dbReference type="PATRIC" id="fig|28128.5.peg.674"/>
<dbReference type="EMBL" id="LRQG01000036">
    <property type="protein sequence ID" value="KXA42385.1"/>
    <property type="molecule type" value="Genomic_DNA"/>
</dbReference>
<dbReference type="RefSeq" id="WP_156439161.1">
    <property type="nucleotide sequence ID" value="NZ_JABUXP010000008.1"/>
</dbReference>
<accession>A0A133QHL8</accession>
<evidence type="ECO:0000313" key="3">
    <source>
        <dbReference type="Proteomes" id="UP000070533"/>
    </source>
</evidence>
<feature type="chain" id="PRO_5007458817" evidence="1">
    <location>
        <begin position="21"/>
        <end position="311"/>
    </location>
</feature>
<keyword evidence="1" id="KW-0732">Signal</keyword>
<feature type="signal peptide" evidence="1">
    <location>
        <begin position="1"/>
        <end position="20"/>
    </location>
</feature>
<dbReference type="OrthoDB" id="1069290at2"/>
<comment type="caution">
    <text evidence="2">The sequence shown here is derived from an EMBL/GenBank/DDBJ whole genome shotgun (WGS) entry which is preliminary data.</text>
</comment>
<gene>
    <name evidence="2" type="ORF">HMPREF3226_00666</name>
</gene>
<keyword evidence="3" id="KW-1185">Reference proteome</keyword>
<dbReference type="AlphaFoldDB" id="A0A133QHL8"/>
<reference evidence="3" key="1">
    <citation type="submission" date="2016-01" db="EMBL/GenBank/DDBJ databases">
        <authorList>
            <person name="Mitreva M."/>
            <person name="Pepin K.H."/>
            <person name="Mihindukulasuriya K.A."/>
            <person name="Fulton R."/>
            <person name="Fronick C."/>
            <person name="O'Laughlin M."/>
            <person name="Miner T."/>
            <person name="Herter B."/>
            <person name="Rosa B.A."/>
            <person name="Cordes M."/>
            <person name="Tomlinson C."/>
            <person name="Wollam A."/>
            <person name="Palsikar V.B."/>
            <person name="Mardis E.R."/>
            <person name="Wilson R.K."/>
        </authorList>
    </citation>
    <scope>NUCLEOTIDE SEQUENCE [LARGE SCALE GENOMIC DNA]</scope>
    <source>
        <strain evidence="3">MJR7716</strain>
    </source>
</reference>
<sequence length="311" mass="35745">MRKKLTTLMICFMAILTVKGQSTFTLMPQLHVGDTLTYQCKATSTTIFDFISEENKEGSDRKFMFIVKGTDDEGNFKVDYVMKDAKLNYNSKIVKDFSFLKTFIDFYENDMKEKPIHLIVSKDGRLLKEEDTSEIIDAMIDKALPEIKAWIEKMIKQKLPDDLAKEKMRDQIKDDFLTKFFVEIPDYFKYYGKPLLLGKSETVDSMTTTYAVARMDDNSVRLKVTVDMLNGKKEADNSTEITDLLIGSDEEDDEEETDDIDLGIKIMRYEDYSFLPNGVLKSLSIKTEVTSDDTGKSDKGIKESYELSLIQ</sequence>